<dbReference type="AlphaFoldDB" id="A0A4C1V7L0"/>
<reference evidence="2 3" key="1">
    <citation type="journal article" date="2019" name="Commun. Biol.">
        <title>The bagworm genome reveals a unique fibroin gene that provides high tensile strength.</title>
        <authorList>
            <person name="Kono N."/>
            <person name="Nakamura H."/>
            <person name="Ohtoshi R."/>
            <person name="Tomita M."/>
            <person name="Numata K."/>
            <person name="Arakawa K."/>
        </authorList>
    </citation>
    <scope>NUCLEOTIDE SEQUENCE [LARGE SCALE GENOMIC DNA]</scope>
</reference>
<name>A0A4C1V7L0_EUMVA</name>
<gene>
    <name evidence="2" type="ORF">EVAR_85260_1</name>
</gene>
<accession>A0A4C1V7L0</accession>
<evidence type="ECO:0000313" key="2">
    <source>
        <dbReference type="EMBL" id="GBP34540.1"/>
    </source>
</evidence>
<feature type="compositionally biased region" description="Polar residues" evidence="1">
    <location>
        <begin position="38"/>
        <end position="55"/>
    </location>
</feature>
<protein>
    <submittedName>
        <fullName evidence="2">Uncharacterized protein</fullName>
    </submittedName>
</protein>
<organism evidence="2 3">
    <name type="scientific">Eumeta variegata</name>
    <name type="common">Bagworm moth</name>
    <name type="synonym">Eumeta japonica</name>
    <dbReference type="NCBI Taxonomy" id="151549"/>
    <lineage>
        <taxon>Eukaryota</taxon>
        <taxon>Metazoa</taxon>
        <taxon>Ecdysozoa</taxon>
        <taxon>Arthropoda</taxon>
        <taxon>Hexapoda</taxon>
        <taxon>Insecta</taxon>
        <taxon>Pterygota</taxon>
        <taxon>Neoptera</taxon>
        <taxon>Endopterygota</taxon>
        <taxon>Lepidoptera</taxon>
        <taxon>Glossata</taxon>
        <taxon>Ditrysia</taxon>
        <taxon>Tineoidea</taxon>
        <taxon>Psychidae</taxon>
        <taxon>Oiketicinae</taxon>
        <taxon>Eumeta</taxon>
    </lineage>
</organism>
<comment type="caution">
    <text evidence="2">The sequence shown here is derived from an EMBL/GenBank/DDBJ whole genome shotgun (WGS) entry which is preliminary data.</text>
</comment>
<dbReference type="Proteomes" id="UP000299102">
    <property type="component" value="Unassembled WGS sequence"/>
</dbReference>
<evidence type="ECO:0000256" key="1">
    <source>
        <dbReference type="SAM" id="MobiDB-lite"/>
    </source>
</evidence>
<dbReference type="EMBL" id="BGZK01000290">
    <property type="protein sequence ID" value="GBP34540.1"/>
    <property type="molecule type" value="Genomic_DNA"/>
</dbReference>
<proteinExistence type="predicted"/>
<feature type="region of interest" description="Disordered" evidence="1">
    <location>
        <begin position="38"/>
        <end position="62"/>
    </location>
</feature>
<keyword evidence="3" id="KW-1185">Reference proteome</keyword>
<evidence type="ECO:0000313" key="3">
    <source>
        <dbReference type="Proteomes" id="UP000299102"/>
    </source>
</evidence>
<sequence length="216" mass="24467">MDRSRFLYSLYSNDVPRHSKVELTLFADDTALYTLNSRSRAPDTSKQQSEFSATGSGSGGSRFINTATGAPWYVRNLNLHKHLGLQTIAASPQKSNPNDSDDSITFVIKNYSFLHQANTACPSVSLYRRTRRLRPRTLPSETPVKPTDVAHQTRTFKPQIRGQPALPPFPQRQPKPKSVYLGSAFKQLLKKFLLLECNVRRAQNVQFRCESLRARN</sequence>